<dbReference type="Proteomes" id="UP001219567">
    <property type="component" value="Chromosome 1"/>
</dbReference>
<evidence type="ECO:0000256" key="10">
    <source>
        <dbReference type="ARBA" id="ARBA00022989"/>
    </source>
</evidence>
<reference evidence="14 15" key="1">
    <citation type="submission" date="2023-03" db="EMBL/GenBank/DDBJ databases">
        <title>Mating type loci evolution in Malassezia.</title>
        <authorList>
            <person name="Coelho M.A."/>
        </authorList>
    </citation>
    <scope>NUCLEOTIDE SEQUENCE [LARGE SCALE GENOMIC DNA]</scope>
    <source>
        <strain evidence="14 15">CBS 9725</strain>
    </source>
</reference>
<dbReference type="InterPro" id="IPR001173">
    <property type="entry name" value="Glyco_trans_2-like"/>
</dbReference>
<dbReference type="CDD" id="cd04188">
    <property type="entry name" value="DPG_synthase"/>
    <property type="match status" value="1"/>
</dbReference>
<protein>
    <recommendedName>
        <fullName evidence="4">dolichyl-phosphate beta-glucosyltransferase</fullName>
        <ecNumber evidence="4">2.4.1.117</ecNumber>
    </recommendedName>
</protein>
<keyword evidence="8" id="KW-0256">Endoplasmic reticulum</keyword>
<accession>A0AAJ6CEM3</accession>
<evidence type="ECO:0000259" key="13">
    <source>
        <dbReference type="Pfam" id="PF00535"/>
    </source>
</evidence>
<evidence type="ECO:0000256" key="5">
    <source>
        <dbReference type="ARBA" id="ARBA00022676"/>
    </source>
</evidence>
<dbReference type="GO" id="GO:0004581">
    <property type="term" value="F:dolichyl-phosphate beta-glucosyltransferase activity"/>
    <property type="evidence" value="ECO:0007669"/>
    <property type="project" value="UniProtKB-EC"/>
</dbReference>
<proteinExistence type="inferred from homology"/>
<keyword evidence="11" id="KW-0472">Membrane</keyword>
<evidence type="ECO:0000256" key="9">
    <source>
        <dbReference type="ARBA" id="ARBA00022968"/>
    </source>
</evidence>
<dbReference type="EC" id="2.4.1.117" evidence="4"/>
<evidence type="ECO:0000313" key="14">
    <source>
        <dbReference type="EMBL" id="WFC97392.1"/>
    </source>
</evidence>
<dbReference type="AlphaFoldDB" id="A0AAJ6CEM3"/>
<dbReference type="Gene3D" id="3.90.550.10">
    <property type="entry name" value="Spore Coat Polysaccharide Biosynthesis Protein SpsA, Chain A"/>
    <property type="match status" value="1"/>
</dbReference>
<dbReference type="PANTHER" id="PTHR10859">
    <property type="entry name" value="GLYCOSYL TRANSFERASE"/>
    <property type="match status" value="1"/>
</dbReference>
<organism evidence="14 15">
    <name type="scientific">Malassezia yamatoensis</name>
    <dbReference type="NCBI Taxonomy" id="253288"/>
    <lineage>
        <taxon>Eukaryota</taxon>
        <taxon>Fungi</taxon>
        <taxon>Dikarya</taxon>
        <taxon>Basidiomycota</taxon>
        <taxon>Ustilaginomycotina</taxon>
        <taxon>Malasseziomycetes</taxon>
        <taxon>Malasseziales</taxon>
        <taxon>Malasseziaceae</taxon>
        <taxon>Malassezia</taxon>
    </lineage>
</organism>
<evidence type="ECO:0000256" key="6">
    <source>
        <dbReference type="ARBA" id="ARBA00022679"/>
    </source>
</evidence>
<dbReference type="Pfam" id="PF00535">
    <property type="entry name" value="Glycos_transf_2"/>
    <property type="match status" value="1"/>
</dbReference>
<dbReference type="SUPFAM" id="SSF53448">
    <property type="entry name" value="Nucleotide-diphospho-sugar transferases"/>
    <property type="match status" value="1"/>
</dbReference>
<evidence type="ECO:0000256" key="3">
    <source>
        <dbReference type="ARBA" id="ARBA00006739"/>
    </source>
</evidence>
<comment type="pathway">
    <text evidence="2">Protein modification; protein glycosylation.</text>
</comment>
<keyword evidence="6 14" id="KW-0808">Transferase</keyword>
<evidence type="ECO:0000256" key="8">
    <source>
        <dbReference type="ARBA" id="ARBA00022824"/>
    </source>
</evidence>
<sequence length="448" mass="49243">MVGPCCAGGTTGSLAGADGSVWPWLAGAAYGVYHVPQAKLVFASLVLAITIPYLALICASPGQIHTTDAERMYTSPIHTDPVPLPTLQDADEVQLSVVVPMYNEKDRLPAMLDDALTWLESIRNQNRSLCGELASDEGHTMANALSSPFKTYEIILVDDGSSDATYQVAMDYAKQKKLDASAEIRITQLHTNRGKGAAVRHGVLHARGAFILFADADGATRFSDLRKLSSEMCRILTDKGHGIVVGSRAHLVRSDAVVKRSFLRNLLMRGFHLTLSVLMRPPNVRALGDKLLNGWVPKSLHSAPKAKVEPLPIQPDIHDTQCGFKLFSRETARVIFPLAHIDRWIFDVELLLLAEMASRKSEADYILHRQHHRPASPSQTKSQSSQKAASDPLLHLALPISEVAVQWTEIDGSKISLLRDSLRMGRDLVIIRLNYALARWISPNSLYA</sequence>
<evidence type="ECO:0000256" key="12">
    <source>
        <dbReference type="ARBA" id="ARBA00045097"/>
    </source>
</evidence>
<comment type="subcellular location">
    <subcellularLocation>
        <location evidence="1">Endoplasmic reticulum membrane</location>
        <topology evidence="1">Single-pass membrane protein</topology>
    </subcellularLocation>
</comment>
<evidence type="ECO:0000256" key="11">
    <source>
        <dbReference type="ARBA" id="ARBA00023136"/>
    </source>
</evidence>
<keyword evidence="7" id="KW-0812">Transmembrane</keyword>
<keyword evidence="15" id="KW-1185">Reference proteome</keyword>
<evidence type="ECO:0000256" key="7">
    <source>
        <dbReference type="ARBA" id="ARBA00022692"/>
    </source>
</evidence>
<dbReference type="PANTHER" id="PTHR10859:SF91">
    <property type="entry name" value="DOLICHYL-PHOSPHATE BETA-GLUCOSYLTRANSFERASE"/>
    <property type="match status" value="1"/>
</dbReference>
<evidence type="ECO:0000313" key="15">
    <source>
        <dbReference type="Proteomes" id="UP001219567"/>
    </source>
</evidence>
<gene>
    <name evidence="14" type="primary">ALG5</name>
    <name evidence="14" type="ORF">MYAM1_000103</name>
</gene>
<name>A0AAJ6CEM3_9BASI</name>
<dbReference type="GO" id="GO:0005789">
    <property type="term" value="C:endoplasmic reticulum membrane"/>
    <property type="evidence" value="ECO:0007669"/>
    <property type="project" value="UniProtKB-SubCell"/>
</dbReference>
<keyword evidence="10" id="KW-1133">Transmembrane helix</keyword>
<dbReference type="EMBL" id="CP119943">
    <property type="protein sequence ID" value="WFC97392.1"/>
    <property type="molecule type" value="Genomic_DNA"/>
</dbReference>
<evidence type="ECO:0000256" key="1">
    <source>
        <dbReference type="ARBA" id="ARBA00004389"/>
    </source>
</evidence>
<evidence type="ECO:0000256" key="2">
    <source>
        <dbReference type="ARBA" id="ARBA00004922"/>
    </source>
</evidence>
<keyword evidence="9" id="KW-0735">Signal-anchor</keyword>
<dbReference type="GO" id="GO:0006487">
    <property type="term" value="P:protein N-linked glycosylation"/>
    <property type="evidence" value="ECO:0007669"/>
    <property type="project" value="TreeGrafter"/>
</dbReference>
<comment type="similarity">
    <text evidence="3">Belongs to the glycosyltransferase 2 family.</text>
</comment>
<feature type="domain" description="Glycosyltransferase 2-like" evidence="13">
    <location>
        <begin position="96"/>
        <end position="234"/>
    </location>
</feature>
<comment type="catalytic activity">
    <reaction evidence="12">
        <text>a di-trans,poly-cis-dolichyl phosphate + UDP-alpha-D-glucose = a di-trans,poly-cis-dolichyl beta-D-glucosyl phosphate + UDP</text>
        <dbReference type="Rhea" id="RHEA:15401"/>
        <dbReference type="Rhea" id="RHEA-COMP:19498"/>
        <dbReference type="Rhea" id="RHEA-COMP:19502"/>
        <dbReference type="ChEBI" id="CHEBI:57525"/>
        <dbReference type="ChEBI" id="CHEBI:57683"/>
        <dbReference type="ChEBI" id="CHEBI:58223"/>
        <dbReference type="ChEBI" id="CHEBI:58885"/>
        <dbReference type="EC" id="2.4.1.117"/>
    </reaction>
    <physiologicalReaction direction="left-to-right" evidence="12">
        <dbReference type="Rhea" id="RHEA:15402"/>
    </physiologicalReaction>
</comment>
<dbReference type="InterPro" id="IPR029044">
    <property type="entry name" value="Nucleotide-diphossugar_trans"/>
</dbReference>
<evidence type="ECO:0000256" key="4">
    <source>
        <dbReference type="ARBA" id="ARBA00012583"/>
    </source>
</evidence>
<keyword evidence="5 14" id="KW-0328">Glycosyltransferase</keyword>
<dbReference type="InterPro" id="IPR035518">
    <property type="entry name" value="DPG_synthase"/>
</dbReference>